<keyword evidence="2" id="KW-1185">Reference proteome</keyword>
<feature type="non-terminal residue" evidence="1">
    <location>
        <position position="1"/>
    </location>
</feature>
<dbReference type="OrthoDB" id="10626262at2759"/>
<evidence type="ECO:0008006" key="3">
    <source>
        <dbReference type="Google" id="ProtNLM"/>
    </source>
</evidence>
<sequence>LKKGGESEYKESMDNMMITRKELATHRKEFKTTRWLEIKEMEERRVAVEEAAKRLEQEERIMFMDPKQREEPTLSLCVIKSWQQDPWEGSPWAASWVD</sequence>
<organism evidence="1 2">
    <name type="scientific">Dichanthelium oligosanthes</name>
    <dbReference type="NCBI Taxonomy" id="888268"/>
    <lineage>
        <taxon>Eukaryota</taxon>
        <taxon>Viridiplantae</taxon>
        <taxon>Streptophyta</taxon>
        <taxon>Embryophyta</taxon>
        <taxon>Tracheophyta</taxon>
        <taxon>Spermatophyta</taxon>
        <taxon>Magnoliopsida</taxon>
        <taxon>Liliopsida</taxon>
        <taxon>Poales</taxon>
        <taxon>Poaceae</taxon>
        <taxon>PACMAD clade</taxon>
        <taxon>Panicoideae</taxon>
        <taxon>Panicodae</taxon>
        <taxon>Paniceae</taxon>
        <taxon>Dichantheliinae</taxon>
        <taxon>Dichanthelium</taxon>
    </lineage>
</organism>
<accession>A0A1E5UID5</accession>
<dbReference type="EMBL" id="LWDX02076378">
    <property type="protein sequence ID" value="OEL12640.1"/>
    <property type="molecule type" value="Genomic_DNA"/>
</dbReference>
<evidence type="ECO:0000313" key="2">
    <source>
        <dbReference type="Proteomes" id="UP000095767"/>
    </source>
</evidence>
<evidence type="ECO:0000313" key="1">
    <source>
        <dbReference type="EMBL" id="OEL12640.1"/>
    </source>
</evidence>
<dbReference type="Proteomes" id="UP000095767">
    <property type="component" value="Unassembled WGS sequence"/>
</dbReference>
<reference evidence="1 2" key="1">
    <citation type="submission" date="2016-09" db="EMBL/GenBank/DDBJ databases">
        <title>The draft genome of Dichanthelium oligosanthes: A C3 panicoid grass species.</title>
        <authorList>
            <person name="Studer A.J."/>
            <person name="Schnable J.C."/>
            <person name="Brutnell T.P."/>
        </authorList>
    </citation>
    <scope>NUCLEOTIDE SEQUENCE [LARGE SCALE GENOMIC DNA]</scope>
    <source>
        <strain evidence="2">cv. Kellogg 1175</strain>
        <tissue evidence="1">Leaf</tissue>
    </source>
</reference>
<comment type="caution">
    <text evidence="1">The sequence shown here is derived from an EMBL/GenBank/DDBJ whole genome shotgun (WGS) entry which is preliminary data.</text>
</comment>
<protein>
    <recommendedName>
        <fullName evidence="3">No apical meristem-associated C-terminal domain-containing protein</fullName>
    </recommendedName>
</protein>
<dbReference type="AlphaFoldDB" id="A0A1E5UID5"/>
<proteinExistence type="predicted"/>
<gene>
    <name evidence="1" type="ORF">BAE44_0026340</name>
</gene>
<name>A0A1E5UID5_9POAL</name>